<evidence type="ECO:0000313" key="18">
    <source>
        <dbReference type="EMBL" id="PKI40175.1"/>
    </source>
</evidence>
<comment type="subcellular location">
    <subcellularLocation>
        <location evidence="2">Membrane</location>
        <topology evidence="2">Single-pass membrane protein</topology>
    </subcellularLocation>
</comment>
<dbReference type="Pfam" id="PF13639">
    <property type="entry name" value="zf-RING_2"/>
    <property type="match status" value="1"/>
</dbReference>
<keyword evidence="6 16" id="KW-0812">Transmembrane</keyword>
<evidence type="ECO:0000256" key="1">
    <source>
        <dbReference type="ARBA" id="ARBA00000900"/>
    </source>
</evidence>
<evidence type="ECO:0000256" key="14">
    <source>
        <dbReference type="PROSITE-ProRule" id="PRU00175"/>
    </source>
</evidence>
<evidence type="ECO:0000256" key="10">
    <source>
        <dbReference type="ARBA" id="ARBA00022833"/>
    </source>
</evidence>
<comment type="pathway">
    <text evidence="3">Protein modification; protein ubiquitination.</text>
</comment>
<keyword evidence="7" id="KW-0479">Metal-binding</keyword>
<evidence type="ECO:0000256" key="8">
    <source>
        <dbReference type="ARBA" id="ARBA00022771"/>
    </source>
</evidence>
<protein>
    <recommendedName>
        <fullName evidence="4">RING-type E3 ubiquitin transferase</fullName>
        <ecNumber evidence="4">2.3.2.27</ecNumber>
    </recommendedName>
</protein>
<dbReference type="CDD" id="cd16461">
    <property type="entry name" value="RING-H2_EL5-like"/>
    <property type="match status" value="1"/>
</dbReference>
<feature type="compositionally biased region" description="Low complexity" evidence="15">
    <location>
        <begin position="22"/>
        <end position="31"/>
    </location>
</feature>
<dbReference type="GO" id="GO:0008270">
    <property type="term" value="F:zinc ion binding"/>
    <property type="evidence" value="ECO:0007669"/>
    <property type="project" value="UniProtKB-KW"/>
</dbReference>
<feature type="region of interest" description="Disordered" evidence="15">
    <location>
        <begin position="1"/>
        <end position="31"/>
    </location>
</feature>
<dbReference type="SMART" id="SM00184">
    <property type="entry name" value="RING"/>
    <property type="match status" value="1"/>
</dbReference>
<evidence type="ECO:0000256" key="15">
    <source>
        <dbReference type="SAM" id="MobiDB-lite"/>
    </source>
</evidence>
<keyword evidence="8 14" id="KW-0863">Zinc-finger</keyword>
<keyword evidence="19" id="KW-1185">Reference proteome</keyword>
<feature type="domain" description="RING-type" evidence="17">
    <location>
        <begin position="125"/>
        <end position="167"/>
    </location>
</feature>
<evidence type="ECO:0000256" key="4">
    <source>
        <dbReference type="ARBA" id="ARBA00012483"/>
    </source>
</evidence>
<gene>
    <name evidence="18" type="ORF">CRG98_039427</name>
</gene>
<dbReference type="EMBL" id="PGOL01003650">
    <property type="protein sequence ID" value="PKI40175.1"/>
    <property type="molecule type" value="Genomic_DNA"/>
</dbReference>
<dbReference type="GO" id="GO:0016567">
    <property type="term" value="P:protein ubiquitination"/>
    <property type="evidence" value="ECO:0007669"/>
    <property type="project" value="InterPro"/>
</dbReference>
<evidence type="ECO:0000256" key="12">
    <source>
        <dbReference type="ARBA" id="ARBA00023136"/>
    </source>
</evidence>
<dbReference type="GO" id="GO:0061630">
    <property type="term" value="F:ubiquitin protein ligase activity"/>
    <property type="evidence" value="ECO:0007669"/>
    <property type="project" value="UniProtKB-EC"/>
</dbReference>
<evidence type="ECO:0000256" key="7">
    <source>
        <dbReference type="ARBA" id="ARBA00022723"/>
    </source>
</evidence>
<dbReference type="InterPro" id="IPR044600">
    <property type="entry name" value="ATL1/ATL16-like"/>
</dbReference>
<evidence type="ECO:0000256" key="16">
    <source>
        <dbReference type="SAM" id="Phobius"/>
    </source>
</evidence>
<dbReference type="SUPFAM" id="SSF57850">
    <property type="entry name" value="RING/U-box"/>
    <property type="match status" value="1"/>
</dbReference>
<reference evidence="18 19" key="1">
    <citation type="submission" date="2017-11" db="EMBL/GenBank/DDBJ databases">
        <title>De-novo sequencing of pomegranate (Punica granatum L.) genome.</title>
        <authorList>
            <person name="Akparov Z."/>
            <person name="Amiraslanov A."/>
            <person name="Hajiyeva S."/>
            <person name="Abbasov M."/>
            <person name="Kaur K."/>
            <person name="Hamwieh A."/>
            <person name="Solovyev V."/>
            <person name="Salamov A."/>
            <person name="Braich B."/>
            <person name="Kosarev P."/>
            <person name="Mahmoud A."/>
            <person name="Hajiyev E."/>
            <person name="Babayeva S."/>
            <person name="Izzatullayeva V."/>
            <person name="Mammadov A."/>
            <person name="Mammadov A."/>
            <person name="Sharifova S."/>
            <person name="Ojaghi J."/>
            <person name="Eynullazada K."/>
            <person name="Bayramov B."/>
            <person name="Abdulazimova A."/>
            <person name="Shahmuradov I."/>
        </authorList>
    </citation>
    <scope>NUCLEOTIDE SEQUENCE [LARGE SCALE GENOMIC DNA]</scope>
    <source>
        <strain evidence="19">cv. AG2017</strain>
        <tissue evidence="18">Leaf</tissue>
    </source>
</reference>
<comment type="catalytic activity">
    <reaction evidence="1">
        <text>S-ubiquitinyl-[E2 ubiquitin-conjugating enzyme]-L-cysteine + [acceptor protein]-L-lysine = [E2 ubiquitin-conjugating enzyme]-L-cysteine + N(6)-ubiquitinyl-[acceptor protein]-L-lysine.</text>
        <dbReference type="EC" id="2.3.2.27"/>
    </reaction>
</comment>
<dbReference type="GO" id="GO:0016020">
    <property type="term" value="C:membrane"/>
    <property type="evidence" value="ECO:0007669"/>
    <property type="project" value="UniProtKB-SubCell"/>
</dbReference>
<sequence length="445" mass="48371">MDKYGDPASSVKATVPGGVGGSSSSNSSSIMGSNSPSYALNGKIMLCSAIVFFVALVVILGFHTYARKPFPCCRRRRSRHPSGLALHHAAAAALPGGLDVSVLKSLPTFTFYAAGGNPSNNLGDCPVCLSEFEDGETARALPKCGHAFHVECIDMWFQTHSNCPLCRAPVQAWSDANAPSTVPTAISLPSQGNENGNSGSSDSPAEEFVVISIETLPSMEERFRGLPEELGSGLGDRNGAKSPDKQVEHLKIAPGLIPFKLQDIFPERQSPARTILIDVGFPHPMLYYILSRTIVARRECLVRLPFNSTSLMTDIKKMLSRAEITTENIRCVCNVSMQLTVTCRFISADYHRNLPVRLYLLIKLCIFSILAISSQSLDLLTVYNPAATKKGYSSIMTPVAFDQSCHVLDTAQPCLSEGYGLRPIAQCTSAMIERKNHHQRLMDRS</sequence>
<dbReference type="Gene3D" id="3.30.40.10">
    <property type="entry name" value="Zinc/RING finger domain, C3HC4 (zinc finger)"/>
    <property type="match status" value="1"/>
</dbReference>
<evidence type="ECO:0000256" key="6">
    <source>
        <dbReference type="ARBA" id="ARBA00022692"/>
    </source>
</evidence>
<dbReference type="InterPro" id="IPR001841">
    <property type="entry name" value="Znf_RING"/>
</dbReference>
<evidence type="ECO:0000256" key="2">
    <source>
        <dbReference type="ARBA" id="ARBA00004167"/>
    </source>
</evidence>
<organism evidence="18 19">
    <name type="scientific">Punica granatum</name>
    <name type="common">Pomegranate</name>
    <dbReference type="NCBI Taxonomy" id="22663"/>
    <lineage>
        <taxon>Eukaryota</taxon>
        <taxon>Viridiplantae</taxon>
        <taxon>Streptophyta</taxon>
        <taxon>Embryophyta</taxon>
        <taxon>Tracheophyta</taxon>
        <taxon>Spermatophyta</taxon>
        <taxon>Magnoliopsida</taxon>
        <taxon>eudicotyledons</taxon>
        <taxon>Gunneridae</taxon>
        <taxon>Pentapetalae</taxon>
        <taxon>rosids</taxon>
        <taxon>malvids</taxon>
        <taxon>Myrtales</taxon>
        <taxon>Lythraceae</taxon>
        <taxon>Punica</taxon>
    </lineage>
</organism>
<name>A0A2I0I848_PUNGR</name>
<feature type="region of interest" description="Disordered" evidence="15">
    <location>
        <begin position="183"/>
        <end position="204"/>
    </location>
</feature>
<evidence type="ECO:0000256" key="3">
    <source>
        <dbReference type="ARBA" id="ARBA00004906"/>
    </source>
</evidence>
<comment type="similarity">
    <text evidence="13">Belongs to the RING-type zinc finger family. ATL subfamily.</text>
</comment>
<dbReference type="STRING" id="22663.A0A2I0I848"/>
<keyword evidence="5" id="KW-0808">Transferase</keyword>
<accession>A0A2I0I848</accession>
<evidence type="ECO:0000256" key="13">
    <source>
        <dbReference type="ARBA" id="ARBA00024209"/>
    </source>
</evidence>
<dbReference type="PANTHER" id="PTHR46913:SF1">
    <property type="entry name" value="RING-H2 FINGER PROTEIN ATL16"/>
    <property type="match status" value="1"/>
</dbReference>
<evidence type="ECO:0000256" key="5">
    <source>
        <dbReference type="ARBA" id="ARBA00022679"/>
    </source>
</evidence>
<evidence type="ECO:0000259" key="17">
    <source>
        <dbReference type="PROSITE" id="PS50089"/>
    </source>
</evidence>
<keyword evidence="11 16" id="KW-1133">Transmembrane helix</keyword>
<dbReference type="PANTHER" id="PTHR46913">
    <property type="entry name" value="RING-H2 FINGER PROTEIN ATL16"/>
    <property type="match status" value="1"/>
</dbReference>
<dbReference type="PROSITE" id="PS50089">
    <property type="entry name" value="ZF_RING_2"/>
    <property type="match status" value="1"/>
</dbReference>
<dbReference type="EC" id="2.3.2.27" evidence="4"/>
<dbReference type="SMART" id="SM01197">
    <property type="entry name" value="FANCL_C"/>
    <property type="match status" value="1"/>
</dbReference>
<evidence type="ECO:0000313" key="19">
    <source>
        <dbReference type="Proteomes" id="UP000233551"/>
    </source>
</evidence>
<dbReference type="Proteomes" id="UP000233551">
    <property type="component" value="Unassembled WGS sequence"/>
</dbReference>
<keyword evidence="10" id="KW-0862">Zinc</keyword>
<evidence type="ECO:0000256" key="9">
    <source>
        <dbReference type="ARBA" id="ARBA00022786"/>
    </source>
</evidence>
<feature type="transmembrane region" description="Helical" evidence="16">
    <location>
        <begin position="43"/>
        <end position="66"/>
    </location>
</feature>
<dbReference type="FunFam" id="3.30.40.10:FF:000187">
    <property type="entry name" value="E3 ubiquitin-protein ligase ATL6"/>
    <property type="match status" value="1"/>
</dbReference>
<dbReference type="InterPro" id="IPR013083">
    <property type="entry name" value="Znf_RING/FYVE/PHD"/>
</dbReference>
<feature type="compositionally biased region" description="Low complexity" evidence="15">
    <location>
        <begin position="190"/>
        <end position="203"/>
    </location>
</feature>
<dbReference type="AlphaFoldDB" id="A0A2I0I848"/>
<evidence type="ECO:0000256" key="11">
    <source>
        <dbReference type="ARBA" id="ARBA00022989"/>
    </source>
</evidence>
<comment type="caution">
    <text evidence="18">The sequence shown here is derived from an EMBL/GenBank/DDBJ whole genome shotgun (WGS) entry which is preliminary data.</text>
</comment>
<keyword evidence="12 16" id="KW-0472">Membrane</keyword>
<keyword evidence="9" id="KW-0833">Ubl conjugation pathway</keyword>
<proteinExistence type="inferred from homology"/>